<proteinExistence type="predicted"/>
<dbReference type="Proteomes" id="UP000078507">
    <property type="component" value="Unassembled WGS sequence"/>
</dbReference>
<dbReference type="RefSeq" id="WP_066879223.1">
    <property type="nucleotide sequence ID" value="NZ_LNQB01000102.1"/>
</dbReference>
<feature type="transmembrane region" description="Helical" evidence="1">
    <location>
        <begin position="49"/>
        <end position="71"/>
    </location>
</feature>
<gene>
    <name evidence="2" type="ORF">ATB98_22655</name>
</gene>
<reference evidence="2 3" key="1">
    <citation type="submission" date="2015-11" db="EMBL/GenBank/DDBJ databases">
        <title>Ensifer anhuiense sp. nov., an effective nitrogen fixation bacterium with Glycine soja.</title>
        <authorList>
            <person name="Yan H."/>
            <person name="Chen W."/>
        </authorList>
    </citation>
    <scope>NUCLEOTIDE SEQUENCE [LARGE SCALE GENOMIC DNA]</scope>
    <source>
        <strain evidence="2 3">LMG 7837</strain>
    </source>
</reference>
<dbReference type="EMBL" id="LNQB01000102">
    <property type="protein sequence ID" value="OAP34142.1"/>
    <property type="molecule type" value="Genomic_DNA"/>
</dbReference>
<keyword evidence="1" id="KW-1133">Transmembrane helix</keyword>
<name>A0A178XHF5_SINSA</name>
<evidence type="ECO:0000313" key="2">
    <source>
        <dbReference type="EMBL" id="OAP34142.1"/>
    </source>
</evidence>
<protein>
    <submittedName>
        <fullName evidence="2">Uncharacterized protein</fullName>
    </submittedName>
</protein>
<evidence type="ECO:0000313" key="3">
    <source>
        <dbReference type="Proteomes" id="UP000078507"/>
    </source>
</evidence>
<evidence type="ECO:0000256" key="1">
    <source>
        <dbReference type="SAM" id="Phobius"/>
    </source>
</evidence>
<organism evidence="2 3">
    <name type="scientific">Sinorhizobium saheli</name>
    <dbReference type="NCBI Taxonomy" id="36856"/>
    <lineage>
        <taxon>Bacteria</taxon>
        <taxon>Pseudomonadati</taxon>
        <taxon>Pseudomonadota</taxon>
        <taxon>Alphaproteobacteria</taxon>
        <taxon>Hyphomicrobiales</taxon>
        <taxon>Rhizobiaceae</taxon>
        <taxon>Sinorhizobium/Ensifer group</taxon>
        <taxon>Sinorhizobium</taxon>
    </lineage>
</organism>
<comment type="caution">
    <text evidence="2">The sequence shown here is derived from an EMBL/GenBank/DDBJ whole genome shotgun (WGS) entry which is preliminary data.</text>
</comment>
<sequence length="92" mass="10118">MRYRDPRTSLPIQRYIADPRGNIAFEPLGGSTGIVPSELTEGDVTALRYPLAVLLYLVLGPHYFVFILSYIASELLVMRRIAPAPSLAQGGN</sequence>
<keyword evidence="3" id="KW-1185">Reference proteome</keyword>
<dbReference type="AlphaFoldDB" id="A0A178XHF5"/>
<keyword evidence="1" id="KW-0472">Membrane</keyword>
<keyword evidence="1" id="KW-0812">Transmembrane</keyword>
<accession>A0A178XHF5</accession>